<feature type="region of interest" description="Disordered" evidence="1">
    <location>
        <begin position="27"/>
        <end position="109"/>
    </location>
</feature>
<evidence type="ECO:0000256" key="2">
    <source>
        <dbReference type="SAM" id="SignalP"/>
    </source>
</evidence>
<organism evidence="3">
    <name type="scientific">uncultured Gemmatimonadaceae bacterium</name>
    <dbReference type="NCBI Taxonomy" id="246130"/>
    <lineage>
        <taxon>Bacteria</taxon>
        <taxon>Pseudomonadati</taxon>
        <taxon>Gemmatimonadota</taxon>
        <taxon>Gemmatimonadia</taxon>
        <taxon>Gemmatimonadales</taxon>
        <taxon>Gemmatimonadaceae</taxon>
        <taxon>environmental samples</taxon>
    </lineage>
</organism>
<sequence length="109" mass="10777">MTVRRNPARRLVCAALVVSAGALAACTNSGSDAEGTNQTPAISGRNGASDENAVGGAPSQSSQTRADRAGSIGPGSSASTSNVNPNTQNTKTQVDSIPDLRPDAGPRGG</sequence>
<accession>A0A6J4MF56</accession>
<dbReference type="EMBL" id="CADCTU010000814">
    <property type="protein sequence ID" value="CAA9356421.1"/>
    <property type="molecule type" value="Genomic_DNA"/>
</dbReference>
<feature type="chain" id="PRO_5026756875" description="Lipoprotein" evidence="2">
    <location>
        <begin position="25"/>
        <end position="109"/>
    </location>
</feature>
<dbReference type="AlphaFoldDB" id="A0A6J4MF56"/>
<feature type="signal peptide" evidence="2">
    <location>
        <begin position="1"/>
        <end position="24"/>
    </location>
</feature>
<feature type="compositionally biased region" description="Polar residues" evidence="1">
    <location>
        <begin position="74"/>
        <end position="95"/>
    </location>
</feature>
<gene>
    <name evidence="3" type="ORF">AVDCRST_MAG11-3837</name>
</gene>
<feature type="compositionally biased region" description="Polar residues" evidence="1">
    <location>
        <begin position="27"/>
        <end position="41"/>
    </location>
</feature>
<dbReference type="PROSITE" id="PS51257">
    <property type="entry name" value="PROKAR_LIPOPROTEIN"/>
    <property type="match status" value="1"/>
</dbReference>
<protein>
    <recommendedName>
        <fullName evidence="4">Lipoprotein</fullName>
    </recommendedName>
</protein>
<evidence type="ECO:0008006" key="4">
    <source>
        <dbReference type="Google" id="ProtNLM"/>
    </source>
</evidence>
<evidence type="ECO:0000313" key="3">
    <source>
        <dbReference type="EMBL" id="CAA9356421.1"/>
    </source>
</evidence>
<feature type="compositionally biased region" description="Basic and acidic residues" evidence="1">
    <location>
        <begin position="98"/>
        <end position="109"/>
    </location>
</feature>
<name>A0A6J4MF56_9BACT</name>
<evidence type="ECO:0000256" key="1">
    <source>
        <dbReference type="SAM" id="MobiDB-lite"/>
    </source>
</evidence>
<keyword evidence="2" id="KW-0732">Signal</keyword>
<proteinExistence type="predicted"/>
<reference evidence="3" key="1">
    <citation type="submission" date="2020-02" db="EMBL/GenBank/DDBJ databases">
        <authorList>
            <person name="Meier V. D."/>
        </authorList>
    </citation>
    <scope>NUCLEOTIDE SEQUENCE</scope>
    <source>
        <strain evidence="3">AVDCRST_MAG11</strain>
    </source>
</reference>